<evidence type="ECO:0000313" key="1">
    <source>
        <dbReference type="EMBL" id="MBK1871590.1"/>
    </source>
</evidence>
<organism evidence="1 2">
    <name type="scientific">Taklimakanibacter albus</name>
    <dbReference type="NCBI Taxonomy" id="2800327"/>
    <lineage>
        <taxon>Bacteria</taxon>
        <taxon>Pseudomonadati</taxon>
        <taxon>Pseudomonadota</taxon>
        <taxon>Alphaproteobacteria</taxon>
        <taxon>Hyphomicrobiales</taxon>
        <taxon>Aestuariivirgaceae</taxon>
        <taxon>Taklimakanibacter</taxon>
    </lineage>
</organism>
<gene>
    <name evidence="1" type="ORF">JHL16_34810</name>
</gene>
<dbReference type="Proteomes" id="UP000616151">
    <property type="component" value="Unassembled WGS sequence"/>
</dbReference>
<protein>
    <submittedName>
        <fullName evidence="1">Uncharacterized protein</fullName>
    </submittedName>
</protein>
<proteinExistence type="predicted"/>
<comment type="caution">
    <text evidence="1">The sequence shown here is derived from an EMBL/GenBank/DDBJ whole genome shotgun (WGS) entry which is preliminary data.</text>
</comment>
<evidence type="ECO:0000313" key="2">
    <source>
        <dbReference type="Proteomes" id="UP000616151"/>
    </source>
</evidence>
<name>A0ACC5RG59_9HYPH</name>
<dbReference type="EMBL" id="JAENHL010000009">
    <property type="protein sequence ID" value="MBK1871590.1"/>
    <property type="molecule type" value="Genomic_DNA"/>
</dbReference>
<keyword evidence="2" id="KW-1185">Reference proteome</keyword>
<reference evidence="1" key="1">
    <citation type="submission" date="2021-01" db="EMBL/GenBank/DDBJ databases">
        <authorList>
            <person name="Sun Q."/>
        </authorList>
    </citation>
    <scope>NUCLEOTIDE SEQUENCE</scope>
    <source>
        <strain evidence="1">YIM B02566</strain>
    </source>
</reference>
<accession>A0ACC5RG59</accession>
<sequence>MTRRLSGLKQMRFKETDSGNCRVYYTYGRRLYCFQDDRTWGDRPADFRLYECTRDGEPSHTVPTEGFGIDKYPPEGDSRTGDNFRAWAEQEDSAS</sequence>